<keyword evidence="4 7" id="KW-0863">Zinc-finger</keyword>
<feature type="compositionally biased region" description="Low complexity" evidence="8">
    <location>
        <begin position="585"/>
        <end position="598"/>
    </location>
</feature>
<feature type="region of interest" description="Disordered" evidence="8">
    <location>
        <begin position="1"/>
        <end position="74"/>
    </location>
</feature>
<feature type="compositionally biased region" description="Basic and acidic residues" evidence="8">
    <location>
        <begin position="518"/>
        <end position="528"/>
    </location>
</feature>
<feature type="domain" description="RING-type" evidence="10">
    <location>
        <begin position="127"/>
        <end position="171"/>
    </location>
</feature>
<dbReference type="SUPFAM" id="SSF49562">
    <property type="entry name" value="C2 domain (Calcium/lipid-binding domain, CaLB)"/>
    <property type="match status" value="1"/>
</dbReference>
<keyword evidence="2" id="KW-0479">Metal-binding</keyword>
<organism evidence="11 12">
    <name type="scientific">Calicophoron daubneyi</name>
    <name type="common">Rumen fluke</name>
    <name type="synonym">Paramphistomum daubneyi</name>
    <dbReference type="NCBI Taxonomy" id="300641"/>
    <lineage>
        <taxon>Eukaryota</taxon>
        <taxon>Metazoa</taxon>
        <taxon>Spiralia</taxon>
        <taxon>Lophotrochozoa</taxon>
        <taxon>Platyhelminthes</taxon>
        <taxon>Trematoda</taxon>
        <taxon>Digenea</taxon>
        <taxon>Plagiorchiida</taxon>
        <taxon>Pronocephalata</taxon>
        <taxon>Paramphistomoidea</taxon>
        <taxon>Paramphistomidae</taxon>
        <taxon>Calicophoron</taxon>
    </lineage>
</organism>
<evidence type="ECO:0000256" key="2">
    <source>
        <dbReference type="ARBA" id="ARBA00022723"/>
    </source>
</evidence>
<feature type="compositionally biased region" description="Low complexity" evidence="8">
    <location>
        <begin position="484"/>
        <end position="497"/>
    </location>
</feature>
<dbReference type="AlphaFoldDB" id="A0AAV2TQZ0"/>
<protein>
    <submittedName>
        <fullName evidence="11">Uncharacterized protein</fullName>
    </submittedName>
</protein>
<dbReference type="Proteomes" id="UP001497525">
    <property type="component" value="Unassembled WGS sequence"/>
</dbReference>
<keyword evidence="3" id="KW-0677">Repeat</keyword>
<feature type="compositionally biased region" description="Polar residues" evidence="8">
    <location>
        <begin position="463"/>
        <end position="476"/>
    </location>
</feature>
<feature type="domain" description="C2" evidence="9">
    <location>
        <begin position="706"/>
        <end position="827"/>
    </location>
</feature>
<name>A0AAV2TQZ0_CALDB</name>
<dbReference type="Pfam" id="PF00168">
    <property type="entry name" value="C2"/>
    <property type="match status" value="1"/>
</dbReference>
<evidence type="ECO:0000256" key="7">
    <source>
        <dbReference type="PROSITE-ProRule" id="PRU00175"/>
    </source>
</evidence>
<dbReference type="CDD" id="cd08521">
    <property type="entry name" value="C2A_SLP"/>
    <property type="match status" value="1"/>
</dbReference>
<dbReference type="InterPro" id="IPR035892">
    <property type="entry name" value="C2_domain_sf"/>
</dbReference>
<feature type="compositionally biased region" description="Polar residues" evidence="8">
    <location>
        <begin position="1"/>
        <end position="10"/>
    </location>
</feature>
<accession>A0AAV2TQZ0</accession>
<dbReference type="InterPro" id="IPR011011">
    <property type="entry name" value="Znf_FYVE_PHD"/>
</dbReference>
<dbReference type="GO" id="GO:0042043">
    <property type="term" value="F:neurexin family protein binding"/>
    <property type="evidence" value="ECO:0007669"/>
    <property type="project" value="TreeGrafter"/>
</dbReference>
<sequence>MSQAGVHTSNRPQSAARLSAASAAKRSPSPARGPSSEAGFSVASSAKSAKSASRNKQRASTYPRKGTTLGDIVLSPEEQQHLEDVLARFDRAKQAEDFRLKSLKDELIKKQKNRIRNAETGGGDGHCYNCGRLFIPLFNAANECYICNHEFCRTCVEKMPNSKNVMCKFCHSESIYRGQLGIWFMEELKVARAEGRVRGVSGPEALRSSLLRIKRQSKADSVLQQGLDGLSLEHRIISDPSNSSPSVQRLTWSDASSANRKTLQLSFAGLPDEVVLQETHIGYVTKEPFAEAFSQQGAHGRPNNSEAGEDFLERDSASENDIHSCSKSVIHIGSQSFLKASTALKEGAFKYHGYPSTVTSLPSLSVEEMNPDTPIQSVSRAMCSYESALCTPEEGNAFRTTLHDDSINDKARVQLANRFHVRRVHSNFRTKAGTNPLGGSTVSEPSRTEQWVQQATPVPVANQPHQAGQVQQTADSRLSPDGVPPSGSDYYSPSDVSQNTEGSSPLRRRSSLTGSVADTRRRSREATGIERPPSRPTARAASPAGSEGYAPSSASGGLAAPIYRPGGMGGSLSDLRQTADRPRLSSEAGSVSSLSVASKEPAEGTNSDSAHASPSSSSITRKIEDVPVPEPLQRKSRTLTREEFSEMFGKPLDALAGPDHRRQMTGSLRSLRHVFPVRYRRDERRHGSMLSIYSEKESSYTHGIPVTGDLRLDIQYDKATQTLKIGVKEARDLAIVDKKHQSCNPYVKSYLLPDKTKASKRKTSTKRHTRNPTYEQELKYGIPYGDLLTRSLQIAVWHKPSVGTNLFLGEVIIPFTDFQFDTGPQWYPLSERRQLTVSPQAALQLYRGEILVALKLVPGGLMDTQSELHVWVKSAKGLTTSGSGRSKSVTVDAFAKVSVVRSYT</sequence>
<comment type="caution">
    <text evidence="11">The sequence shown here is derived from an EMBL/GenBank/DDBJ whole genome shotgun (WGS) entry which is preliminary data.</text>
</comment>
<evidence type="ECO:0000259" key="10">
    <source>
        <dbReference type="PROSITE" id="PS50089"/>
    </source>
</evidence>
<dbReference type="Pfam" id="PF02318">
    <property type="entry name" value="FYVE_2"/>
    <property type="match status" value="1"/>
</dbReference>
<dbReference type="PANTHER" id="PTHR45716">
    <property type="entry name" value="BITESIZE, ISOFORM I"/>
    <property type="match status" value="1"/>
</dbReference>
<evidence type="ECO:0000256" key="6">
    <source>
        <dbReference type="ARBA" id="ARBA00023136"/>
    </source>
</evidence>
<evidence type="ECO:0000256" key="5">
    <source>
        <dbReference type="ARBA" id="ARBA00022833"/>
    </source>
</evidence>
<dbReference type="GO" id="GO:0016020">
    <property type="term" value="C:membrane"/>
    <property type="evidence" value="ECO:0007669"/>
    <property type="project" value="UniProtKB-SubCell"/>
</dbReference>
<dbReference type="Gene3D" id="2.60.40.150">
    <property type="entry name" value="C2 domain"/>
    <property type="match status" value="1"/>
</dbReference>
<evidence type="ECO:0000256" key="3">
    <source>
        <dbReference type="ARBA" id="ARBA00022737"/>
    </source>
</evidence>
<dbReference type="EMBL" id="CAXLJL010000545">
    <property type="protein sequence ID" value="CAL5138872.1"/>
    <property type="molecule type" value="Genomic_DNA"/>
</dbReference>
<feature type="compositionally biased region" description="Polar residues" evidence="8">
    <location>
        <begin position="429"/>
        <end position="456"/>
    </location>
</feature>
<dbReference type="InterPro" id="IPR013083">
    <property type="entry name" value="Znf_RING/FYVE/PHD"/>
</dbReference>
<feature type="compositionally biased region" description="Low complexity" evidence="8">
    <location>
        <begin position="607"/>
        <end position="618"/>
    </location>
</feature>
<evidence type="ECO:0000313" key="12">
    <source>
        <dbReference type="Proteomes" id="UP001497525"/>
    </source>
</evidence>
<keyword evidence="5" id="KW-0862">Zinc</keyword>
<proteinExistence type="predicted"/>
<evidence type="ECO:0000256" key="4">
    <source>
        <dbReference type="ARBA" id="ARBA00022771"/>
    </source>
</evidence>
<dbReference type="FunFam" id="2.60.40.150:FF:000006">
    <property type="entry name" value="Synaptotagmin-like 5, isoform CRA_a"/>
    <property type="match status" value="1"/>
</dbReference>
<dbReference type="Gene3D" id="3.30.40.10">
    <property type="entry name" value="Zinc/RING finger domain, C3HC4 (zinc finger)"/>
    <property type="match status" value="1"/>
</dbReference>
<dbReference type="InterPro" id="IPR017907">
    <property type="entry name" value="Znf_RING_CS"/>
</dbReference>
<evidence type="ECO:0000313" key="11">
    <source>
        <dbReference type="EMBL" id="CAL5138872.1"/>
    </source>
</evidence>
<dbReference type="InterPro" id="IPR000008">
    <property type="entry name" value="C2_dom"/>
</dbReference>
<dbReference type="InterPro" id="IPR001841">
    <property type="entry name" value="Znf_RING"/>
</dbReference>
<dbReference type="GO" id="GO:0006887">
    <property type="term" value="P:exocytosis"/>
    <property type="evidence" value="ECO:0007669"/>
    <property type="project" value="TreeGrafter"/>
</dbReference>
<dbReference type="InterPro" id="IPR041282">
    <property type="entry name" value="FYVE_2"/>
</dbReference>
<keyword evidence="6" id="KW-0472">Membrane</keyword>
<dbReference type="GO" id="GO:0008270">
    <property type="term" value="F:zinc ion binding"/>
    <property type="evidence" value="ECO:0007669"/>
    <property type="project" value="UniProtKB-KW"/>
</dbReference>
<dbReference type="PROSITE" id="PS50089">
    <property type="entry name" value="ZF_RING_2"/>
    <property type="match status" value="1"/>
</dbReference>
<feature type="region of interest" description="Disordered" evidence="8">
    <location>
        <begin position="569"/>
        <end position="642"/>
    </location>
</feature>
<dbReference type="PANTHER" id="PTHR45716:SF2">
    <property type="entry name" value="BITESIZE, ISOFORM I"/>
    <property type="match status" value="1"/>
</dbReference>
<dbReference type="PROSITE" id="PS50004">
    <property type="entry name" value="C2"/>
    <property type="match status" value="1"/>
</dbReference>
<evidence type="ECO:0000259" key="9">
    <source>
        <dbReference type="PROSITE" id="PS50004"/>
    </source>
</evidence>
<dbReference type="PROSITE" id="PS00518">
    <property type="entry name" value="ZF_RING_1"/>
    <property type="match status" value="1"/>
</dbReference>
<gene>
    <name evidence="11" type="ORF">CDAUBV1_LOCUS13736</name>
</gene>
<evidence type="ECO:0000256" key="1">
    <source>
        <dbReference type="ARBA" id="ARBA00004370"/>
    </source>
</evidence>
<evidence type="ECO:0000256" key="8">
    <source>
        <dbReference type="SAM" id="MobiDB-lite"/>
    </source>
</evidence>
<dbReference type="SUPFAM" id="SSF57903">
    <property type="entry name" value="FYVE/PHD zinc finger"/>
    <property type="match status" value="1"/>
</dbReference>
<reference evidence="11" key="1">
    <citation type="submission" date="2024-06" db="EMBL/GenBank/DDBJ databases">
        <authorList>
            <person name="Liu X."/>
            <person name="Lenzi L."/>
            <person name="Haldenby T S."/>
            <person name="Uol C."/>
        </authorList>
    </citation>
    <scope>NUCLEOTIDE SEQUENCE</scope>
</reference>
<feature type="region of interest" description="Disordered" evidence="8">
    <location>
        <begin position="426"/>
        <end position="555"/>
    </location>
</feature>
<comment type="subcellular location">
    <subcellularLocation>
        <location evidence="1">Membrane</location>
    </subcellularLocation>
</comment>
<feature type="compositionally biased region" description="Low complexity" evidence="8">
    <location>
        <begin position="11"/>
        <end position="60"/>
    </location>
</feature>
<feature type="compositionally biased region" description="Low complexity" evidence="8">
    <location>
        <begin position="536"/>
        <end position="555"/>
    </location>
</feature>
<dbReference type="SMART" id="SM00239">
    <property type="entry name" value="C2"/>
    <property type="match status" value="1"/>
</dbReference>